<keyword evidence="2" id="KW-1185">Reference proteome</keyword>
<dbReference type="EMBL" id="CAJHIA010000016">
    <property type="protein sequence ID" value="CAD6445555.1"/>
    <property type="molecule type" value="Genomic_DNA"/>
</dbReference>
<organism evidence="1 2">
    <name type="scientific">Sclerotinia trifoliorum</name>
    <dbReference type="NCBI Taxonomy" id="28548"/>
    <lineage>
        <taxon>Eukaryota</taxon>
        <taxon>Fungi</taxon>
        <taxon>Dikarya</taxon>
        <taxon>Ascomycota</taxon>
        <taxon>Pezizomycotina</taxon>
        <taxon>Leotiomycetes</taxon>
        <taxon>Helotiales</taxon>
        <taxon>Sclerotiniaceae</taxon>
        <taxon>Sclerotinia</taxon>
    </lineage>
</organism>
<dbReference type="AlphaFoldDB" id="A0A8H2ZQL5"/>
<name>A0A8H2ZQL5_9HELO</name>
<proteinExistence type="predicted"/>
<accession>A0A8H2ZQL5</accession>
<sequence>MTFRYVNARESKDTRMKFLIIMGEISPASASSDGVEVEVDDVDEAFIPFEMAITKVIEREIGSHWRRLKKLSFSRKQGDQIFCRLGRKSGSKSTRTKKVALKRSETYSY</sequence>
<gene>
    <name evidence="1" type="ORF">SCLTRI_LOCUS5345</name>
</gene>
<protein>
    <submittedName>
        <fullName evidence="1">B0f7cbc6-711e-48b1-8f37-20c90317943c</fullName>
    </submittedName>
</protein>
<dbReference type="Proteomes" id="UP000624404">
    <property type="component" value="Unassembled WGS sequence"/>
</dbReference>
<evidence type="ECO:0000313" key="2">
    <source>
        <dbReference type="Proteomes" id="UP000624404"/>
    </source>
</evidence>
<reference evidence="1" key="1">
    <citation type="submission" date="2020-10" db="EMBL/GenBank/DDBJ databases">
        <authorList>
            <person name="Kusch S."/>
        </authorList>
    </citation>
    <scope>NUCLEOTIDE SEQUENCE</scope>
    <source>
        <strain evidence="1">SwB9</strain>
    </source>
</reference>
<comment type="caution">
    <text evidence="1">The sequence shown here is derived from an EMBL/GenBank/DDBJ whole genome shotgun (WGS) entry which is preliminary data.</text>
</comment>
<evidence type="ECO:0000313" key="1">
    <source>
        <dbReference type="EMBL" id="CAD6445555.1"/>
    </source>
</evidence>